<dbReference type="Proteomes" id="UP000552709">
    <property type="component" value="Unassembled WGS sequence"/>
</dbReference>
<protein>
    <submittedName>
        <fullName evidence="1">Uncharacterized protein</fullName>
    </submittedName>
</protein>
<organism evidence="1 2">
    <name type="scientific">Deinococcus humi</name>
    <dbReference type="NCBI Taxonomy" id="662880"/>
    <lineage>
        <taxon>Bacteria</taxon>
        <taxon>Thermotogati</taxon>
        <taxon>Deinococcota</taxon>
        <taxon>Deinococci</taxon>
        <taxon>Deinococcales</taxon>
        <taxon>Deinococcaceae</taxon>
        <taxon>Deinococcus</taxon>
    </lineage>
</organism>
<comment type="caution">
    <text evidence="1">The sequence shown here is derived from an EMBL/GenBank/DDBJ whole genome shotgun (WGS) entry which is preliminary data.</text>
</comment>
<dbReference type="RefSeq" id="WP_184138181.1">
    <property type="nucleotide sequence ID" value="NZ_JACHFL010000034.1"/>
</dbReference>
<dbReference type="EMBL" id="JACHFL010000034">
    <property type="protein sequence ID" value="MBB5366278.1"/>
    <property type="molecule type" value="Genomic_DNA"/>
</dbReference>
<keyword evidence="2" id="KW-1185">Reference proteome</keyword>
<gene>
    <name evidence="1" type="ORF">HNQ08_005407</name>
</gene>
<reference evidence="1 2" key="1">
    <citation type="submission" date="2020-08" db="EMBL/GenBank/DDBJ databases">
        <title>Genomic Encyclopedia of Type Strains, Phase IV (KMG-IV): sequencing the most valuable type-strain genomes for metagenomic binning, comparative biology and taxonomic classification.</title>
        <authorList>
            <person name="Goeker M."/>
        </authorList>
    </citation>
    <scope>NUCLEOTIDE SEQUENCE [LARGE SCALE GENOMIC DNA]</scope>
    <source>
        <strain evidence="1 2">DSM 27939</strain>
    </source>
</reference>
<sequence>MGSVPVLEALLLEDLPKVIQTLYNGRAVWNGTQWQVSDIPGTPSVRLTIEGHDQTRLGHWTDQRPAANPSSGDIFALIARTLGTDIDGALQWARDFTVHRPTVSQPTFFPHTQAGQLLAPAHPRSLSSATGLLLKNEPALAFLLSFGLIQQTILHFSLGLTQYNGGESDYTQALCFPVLDPLGTARRKRVRLHVPGLTQNTPASSEAWATGPPDTYWVTPAAGRTSLFVCGTAWESWRLWQVIQNTALADRLCIITRTHGSALPERWKSAAFWQTWDRVYLGHDADEAGDRLAWQIHAWAGRDVHQVWVPEGLGSTWTDYFQRGQTAAQFETLLQEARILDFEVRPQPIRRLPQQAGLHAAVPVDVSSAYVNGHLYVPFRVLERQVEEHKAKDGKVQENVLQRYRTMVLRSDGVVCTFAHQPAPRGTPREDLVLALNDGTIISREPVIDEARATFSLAGITRFREARQRRPIQSAMTVTPQEMLTQVHEHLKRAVVLPYPEDYALLTFVVLTSYAQPIFDAVPLVLIVGPAGSGKTALGLAMATVGCNASIISGQTTAAAAARMLDHLHGLAVFDDLEQIGKRSANGEFGEFVQQLKVSYKKDTATKTWTNTRTMRVEKLDFYGVKVITNTRGAGEILSTRMLHVQSREVPKDALASLVQAAHLSGPELQNLRDNLHVWVMENVHRIDRYYRTHHADHRNRQAEITAPLRVLSALIDHPVLTPQLLAALNRQDREPAAMEMAAADRVRGAVVSLVEQGYQERISVKHLMLEMRRLTVEDGSCQHTTETPEWQEPRWVGRTLRAEGLVNSHAPEERPRLWGQQTRLVALDQAFVARTLGALAGRGIAPPLKQPLEFCLPQPCHDCPYGTLCDMRPAKEKKLGQTHSA</sequence>
<name>A0A7W8K0K1_9DEIO</name>
<dbReference type="SUPFAM" id="SSF52540">
    <property type="entry name" value="P-loop containing nucleoside triphosphate hydrolases"/>
    <property type="match status" value="1"/>
</dbReference>
<evidence type="ECO:0000313" key="2">
    <source>
        <dbReference type="Proteomes" id="UP000552709"/>
    </source>
</evidence>
<proteinExistence type="predicted"/>
<accession>A0A7W8K0K1</accession>
<evidence type="ECO:0000313" key="1">
    <source>
        <dbReference type="EMBL" id="MBB5366278.1"/>
    </source>
</evidence>
<dbReference type="InterPro" id="IPR027417">
    <property type="entry name" value="P-loop_NTPase"/>
</dbReference>
<dbReference type="AlphaFoldDB" id="A0A7W8K0K1"/>